<gene>
    <name evidence="1" type="ORF">INT46_001963</name>
</gene>
<dbReference type="Proteomes" id="UP000650833">
    <property type="component" value="Unassembled WGS sequence"/>
</dbReference>
<proteinExistence type="predicted"/>
<sequence>MISSGSFPTGTPFPGNKTLANVSTTSISALKYLEQMNIVSNPEETGKPVDDKDVETTDITETRTTATTLSRKDPVRVLKKLLLKRNQYVSLYTDMIITDSSAQKDIDIMLLKFVSVRLSNEKVIISSTGEDIEKVFNTKMRAGETTKECATRFSKAASEANYLMDNTTVGDAFLTGFPEE</sequence>
<reference evidence="1" key="1">
    <citation type="submission" date="2020-12" db="EMBL/GenBank/DDBJ databases">
        <title>Metabolic potential, ecology and presence of endohyphal bacteria is reflected in genomic diversity of Mucoromycotina.</title>
        <authorList>
            <person name="Muszewska A."/>
            <person name="Okrasinska A."/>
            <person name="Steczkiewicz K."/>
            <person name="Drgas O."/>
            <person name="Orlowska M."/>
            <person name="Perlinska-Lenart U."/>
            <person name="Aleksandrzak-Piekarczyk T."/>
            <person name="Szatraj K."/>
            <person name="Zielenkiewicz U."/>
            <person name="Pilsyk S."/>
            <person name="Malc E."/>
            <person name="Mieczkowski P."/>
            <person name="Kruszewska J.S."/>
            <person name="Biernat P."/>
            <person name="Pawlowska J."/>
        </authorList>
    </citation>
    <scope>NUCLEOTIDE SEQUENCE</scope>
    <source>
        <strain evidence="1">CBS 226.32</strain>
    </source>
</reference>
<dbReference type="AlphaFoldDB" id="A0A8H7QDR9"/>
<dbReference type="EMBL" id="JAEPRC010001443">
    <property type="protein sequence ID" value="KAG2189571.1"/>
    <property type="molecule type" value="Genomic_DNA"/>
</dbReference>
<evidence type="ECO:0000313" key="2">
    <source>
        <dbReference type="Proteomes" id="UP000650833"/>
    </source>
</evidence>
<organism evidence="1 2">
    <name type="scientific">Mucor plumbeus</name>
    <dbReference type="NCBI Taxonomy" id="97098"/>
    <lineage>
        <taxon>Eukaryota</taxon>
        <taxon>Fungi</taxon>
        <taxon>Fungi incertae sedis</taxon>
        <taxon>Mucoromycota</taxon>
        <taxon>Mucoromycotina</taxon>
        <taxon>Mucoromycetes</taxon>
        <taxon>Mucorales</taxon>
        <taxon>Mucorineae</taxon>
        <taxon>Mucoraceae</taxon>
        <taxon>Mucor</taxon>
    </lineage>
</organism>
<name>A0A8H7QDR9_9FUNG</name>
<comment type="caution">
    <text evidence="1">The sequence shown here is derived from an EMBL/GenBank/DDBJ whole genome shotgun (WGS) entry which is preliminary data.</text>
</comment>
<accession>A0A8H7QDR9</accession>
<protein>
    <submittedName>
        <fullName evidence="1">Uncharacterized protein</fullName>
    </submittedName>
</protein>
<keyword evidence="2" id="KW-1185">Reference proteome</keyword>
<evidence type="ECO:0000313" key="1">
    <source>
        <dbReference type="EMBL" id="KAG2189571.1"/>
    </source>
</evidence>